<dbReference type="RefSeq" id="WP_131751841.1">
    <property type="nucleotide sequence ID" value="NZ_CAACYH010000004.1"/>
</dbReference>
<dbReference type="Proteomes" id="UP000396835">
    <property type="component" value="Unassembled WGS sequence"/>
</dbReference>
<evidence type="ECO:0000313" key="1">
    <source>
        <dbReference type="EMBL" id="VFB13469.1"/>
    </source>
</evidence>
<proteinExistence type="predicted"/>
<evidence type="ECO:0008006" key="3">
    <source>
        <dbReference type="Google" id="ProtNLM"/>
    </source>
</evidence>
<dbReference type="InterPro" id="IPR010133">
    <property type="entry name" value="Bacteriocin_signal_seq"/>
</dbReference>
<name>A0A449I234_9BACE</name>
<sequence>MEKENLFKVLVNNEMATIYGGGYWVTERVDGILKTYWVVT</sequence>
<dbReference type="EMBL" id="CAACYH010000004">
    <property type="protein sequence ID" value="VFB13469.1"/>
    <property type="molecule type" value="Genomic_DNA"/>
</dbReference>
<gene>
    <name evidence="1" type="ORF">NCTC7812_00993</name>
</gene>
<evidence type="ECO:0000313" key="2">
    <source>
        <dbReference type="Proteomes" id="UP000396835"/>
    </source>
</evidence>
<reference evidence="1 2" key="1">
    <citation type="submission" date="2019-02" db="EMBL/GenBank/DDBJ databases">
        <authorList>
            <consortium name="Pathogen Informatics"/>
        </authorList>
    </citation>
    <scope>NUCLEOTIDE SEQUENCE [LARGE SCALE GENOMIC DNA]</scope>
    <source>
        <strain evidence="1 2">3012STDY7078512</strain>
    </source>
</reference>
<dbReference type="NCBIfam" id="TIGR01847">
    <property type="entry name" value="bacteriocin_sig"/>
    <property type="match status" value="1"/>
</dbReference>
<accession>A0A449I234</accession>
<dbReference type="AlphaFoldDB" id="A0A449I234"/>
<organism evidence="1 2">
    <name type="scientific">Prevotella heparinolytica</name>
    <dbReference type="NCBI Taxonomy" id="28113"/>
    <lineage>
        <taxon>Bacteria</taxon>
        <taxon>Pseudomonadati</taxon>
        <taxon>Bacteroidota</taxon>
        <taxon>Bacteroidia</taxon>
        <taxon>Bacteroidales</taxon>
        <taxon>Bacteroidaceae</taxon>
        <taxon>Bacteroides</taxon>
    </lineage>
</organism>
<protein>
    <recommendedName>
        <fullName evidence="3">Bacteriocin</fullName>
    </recommendedName>
</protein>